<evidence type="ECO:0000256" key="1">
    <source>
        <dbReference type="ARBA" id="ARBA00001298"/>
    </source>
</evidence>
<dbReference type="NCBIfam" id="TIGR01221">
    <property type="entry name" value="rmlC"/>
    <property type="match status" value="1"/>
</dbReference>
<evidence type="ECO:0000313" key="8">
    <source>
        <dbReference type="EMBL" id="MCT7941722.1"/>
    </source>
</evidence>
<organism evidence="8 9">
    <name type="scientific">Shewanella holmiensis</name>
    <dbReference type="NCBI Taxonomy" id="2952222"/>
    <lineage>
        <taxon>Bacteria</taxon>
        <taxon>Pseudomonadati</taxon>
        <taxon>Pseudomonadota</taxon>
        <taxon>Gammaproteobacteria</taxon>
        <taxon>Alteromonadales</taxon>
        <taxon>Shewanellaceae</taxon>
        <taxon>Shewanella</taxon>
    </lineage>
</organism>
<feature type="active site" description="Proton acceptor" evidence="5">
    <location>
        <position position="63"/>
    </location>
</feature>
<dbReference type="AlphaFoldDB" id="A0A9X2WLT1"/>
<evidence type="ECO:0000256" key="4">
    <source>
        <dbReference type="ARBA" id="ARBA00019595"/>
    </source>
</evidence>
<proteinExistence type="inferred from homology"/>
<evidence type="ECO:0000256" key="3">
    <source>
        <dbReference type="ARBA" id="ARBA00012098"/>
    </source>
</evidence>
<reference evidence="8" key="1">
    <citation type="journal article" date="2023" name="Int. J. Syst. Evol. Microbiol.">
        <title>&lt;i&gt;Shewanella septentrionalis&lt;/i&gt; sp. nov. and &lt;i&gt;Shewanella holmiensis&lt;/i&gt; sp. nov., isolated from Baltic Sea water and sediments.</title>
        <authorList>
            <person name="Martin-Rodriguez A.J."/>
            <person name="Thorell K."/>
            <person name="Joffre E."/>
            <person name="Jensie-Markopoulos S."/>
            <person name="Moore E.R.B."/>
            <person name="Sjoling A."/>
        </authorList>
    </citation>
    <scope>NUCLEOTIDE SEQUENCE</scope>
    <source>
        <strain evidence="8">SP1S2-7</strain>
    </source>
</reference>
<feature type="active site" description="Proton donor" evidence="5">
    <location>
        <position position="132"/>
    </location>
</feature>
<dbReference type="GO" id="GO:0005829">
    <property type="term" value="C:cytosol"/>
    <property type="evidence" value="ECO:0007669"/>
    <property type="project" value="TreeGrafter"/>
</dbReference>
<name>A0A9X2WLT1_9GAMM</name>
<dbReference type="GO" id="GO:0008830">
    <property type="term" value="F:dTDP-4-dehydrorhamnose 3,5-epimerase activity"/>
    <property type="evidence" value="ECO:0007669"/>
    <property type="project" value="UniProtKB-UniRule"/>
</dbReference>
<keyword evidence="7 8" id="KW-0413">Isomerase</keyword>
<dbReference type="PANTHER" id="PTHR21047">
    <property type="entry name" value="DTDP-6-DEOXY-D-GLUCOSE-3,5 EPIMERASE"/>
    <property type="match status" value="1"/>
</dbReference>
<gene>
    <name evidence="8" type="primary">rfbC</name>
    <name evidence="8" type="ORF">NE535_07920</name>
</gene>
<sequence>MKIINTAIADIKLIEPTVFADERGFFMESWHQQRFEQLVTGQPTTFVQDNHSRSFKGTLRGLHYQQQHTQGKLVWVTAGEVFDVAVDIRKGSPTYGQWVGEYLSADNKRQIWIPAGFAHGFYVLSDYADFVYKCTDFYDASSEKAILWNDADLNIDWPLTARPLLSDKDRQAAAFADIEPLDYHF</sequence>
<evidence type="ECO:0000256" key="6">
    <source>
        <dbReference type="PIRSR" id="PIRSR600888-3"/>
    </source>
</evidence>
<evidence type="ECO:0000256" key="2">
    <source>
        <dbReference type="ARBA" id="ARBA00001997"/>
    </source>
</evidence>
<dbReference type="Pfam" id="PF00908">
    <property type="entry name" value="dTDP_sugar_isom"/>
    <property type="match status" value="1"/>
</dbReference>
<dbReference type="EC" id="5.1.3.13" evidence="3 7"/>
<dbReference type="CDD" id="cd00438">
    <property type="entry name" value="cupin_RmlC"/>
    <property type="match status" value="1"/>
</dbReference>
<comment type="subunit">
    <text evidence="7">Homodimer.</text>
</comment>
<evidence type="ECO:0000313" key="9">
    <source>
        <dbReference type="Proteomes" id="UP001155546"/>
    </source>
</evidence>
<comment type="pathway">
    <text evidence="7">Carbohydrate biosynthesis; dTDP-L-rhamnose biosynthesis.</text>
</comment>
<dbReference type="InterPro" id="IPR011051">
    <property type="entry name" value="RmlC_Cupin_sf"/>
</dbReference>
<comment type="catalytic activity">
    <reaction evidence="1 7">
        <text>dTDP-4-dehydro-6-deoxy-alpha-D-glucose = dTDP-4-dehydro-beta-L-rhamnose</text>
        <dbReference type="Rhea" id="RHEA:16969"/>
        <dbReference type="ChEBI" id="CHEBI:57649"/>
        <dbReference type="ChEBI" id="CHEBI:62830"/>
        <dbReference type="EC" id="5.1.3.13"/>
    </reaction>
</comment>
<keyword evidence="9" id="KW-1185">Reference proteome</keyword>
<dbReference type="Gene3D" id="2.60.120.10">
    <property type="entry name" value="Jelly Rolls"/>
    <property type="match status" value="1"/>
</dbReference>
<comment type="function">
    <text evidence="2 7">Catalyzes the epimerization of the C3' and C5'positions of dTDP-6-deoxy-D-xylo-4-hexulose, forming dTDP-6-deoxy-L-lyxo-4-hexulose.</text>
</comment>
<dbReference type="GO" id="GO:0019305">
    <property type="term" value="P:dTDP-rhamnose biosynthetic process"/>
    <property type="evidence" value="ECO:0007669"/>
    <property type="project" value="UniProtKB-UniRule"/>
</dbReference>
<dbReference type="SUPFAM" id="SSF51182">
    <property type="entry name" value="RmlC-like cupins"/>
    <property type="match status" value="1"/>
</dbReference>
<evidence type="ECO:0000256" key="7">
    <source>
        <dbReference type="RuleBase" id="RU364069"/>
    </source>
</evidence>
<comment type="similarity">
    <text evidence="7">Belongs to the dTDP-4-dehydrorhamnose 3,5-epimerase family.</text>
</comment>
<dbReference type="InterPro" id="IPR000888">
    <property type="entry name" value="RmlC-like"/>
</dbReference>
<protein>
    <recommendedName>
        <fullName evidence="4 7">dTDP-4-dehydrorhamnose 3,5-epimerase</fullName>
        <ecNumber evidence="3 7">5.1.3.13</ecNumber>
    </recommendedName>
    <alternativeName>
        <fullName evidence="7">Thymidine diphospho-4-keto-rhamnose 3,5-epimerase</fullName>
    </alternativeName>
</protein>
<dbReference type="EMBL" id="JAMTCD010000007">
    <property type="protein sequence ID" value="MCT7941722.1"/>
    <property type="molecule type" value="Genomic_DNA"/>
</dbReference>
<dbReference type="Proteomes" id="UP001155546">
    <property type="component" value="Unassembled WGS sequence"/>
</dbReference>
<accession>A0A9X2WLT1</accession>
<dbReference type="InterPro" id="IPR014710">
    <property type="entry name" value="RmlC-like_jellyroll"/>
</dbReference>
<dbReference type="GO" id="GO:0000271">
    <property type="term" value="P:polysaccharide biosynthetic process"/>
    <property type="evidence" value="ECO:0007669"/>
    <property type="project" value="TreeGrafter"/>
</dbReference>
<evidence type="ECO:0000256" key="5">
    <source>
        <dbReference type="PIRSR" id="PIRSR600888-1"/>
    </source>
</evidence>
<dbReference type="PANTHER" id="PTHR21047:SF2">
    <property type="entry name" value="THYMIDINE DIPHOSPHO-4-KETO-RHAMNOSE 3,5-EPIMERASE"/>
    <property type="match status" value="1"/>
</dbReference>
<feature type="site" description="Participates in a stacking interaction with the thymidine ring of dTDP-4-oxo-6-deoxyglucose" evidence="6">
    <location>
        <position position="138"/>
    </location>
</feature>
<comment type="caution">
    <text evidence="8">The sequence shown here is derived from an EMBL/GenBank/DDBJ whole genome shotgun (WGS) entry which is preliminary data.</text>
</comment>
<dbReference type="RefSeq" id="WP_261298106.1">
    <property type="nucleotide sequence ID" value="NZ_JAMTCD010000007.1"/>
</dbReference>